<protein>
    <recommendedName>
        <fullName evidence="2">Secretion system C-terminal sorting domain-containing protein</fullName>
    </recommendedName>
</protein>
<dbReference type="EMBL" id="BJXC01000018">
    <property type="protein sequence ID" value="GEM52706.1"/>
    <property type="molecule type" value="Genomic_DNA"/>
</dbReference>
<dbReference type="Proteomes" id="UP000321245">
    <property type="component" value="Unassembled WGS sequence"/>
</dbReference>
<dbReference type="RefSeq" id="WP_146810675.1">
    <property type="nucleotide sequence ID" value="NZ_BJXC01000018.1"/>
</dbReference>
<dbReference type="NCBIfam" id="TIGR04183">
    <property type="entry name" value="Por_Secre_tail"/>
    <property type="match status" value="1"/>
</dbReference>
<gene>
    <name evidence="3" type="ORF">EB1_24960</name>
</gene>
<reference evidence="3 4" key="1">
    <citation type="submission" date="2019-07" db="EMBL/GenBank/DDBJ databases">
        <title>Whole genome shotgun sequence of Empedobacter brevis NBRC 14943.</title>
        <authorList>
            <person name="Hosoyama A."/>
            <person name="Uohara A."/>
            <person name="Ohji S."/>
            <person name="Ichikawa N."/>
        </authorList>
    </citation>
    <scope>NUCLEOTIDE SEQUENCE [LARGE SCALE GENOMIC DNA]</scope>
    <source>
        <strain evidence="3 4">NBRC 14943</strain>
    </source>
</reference>
<dbReference type="Pfam" id="PF18962">
    <property type="entry name" value="Por_Secre_tail"/>
    <property type="match status" value="1"/>
</dbReference>
<organism evidence="3 4">
    <name type="scientific">Empedobacter brevis NBRC 14943 = ATCC 43319</name>
    <dbReference type="NCBI Taxonomy" id="1218108"/>
    <lineage>
        <taxon>Bacteria</taxon>
        <taxon>Pseudomonadati</taxon>
        <taxon>Bacteroidota</taxon>
        <taxon>Flavobacteriia</taxon>
        <taxon>Flavobacteriales</taxon>
        <taxon>Weeksellaceae</taxon>
        <taxon>Empedobacter</taxon>
    </lineage>
</organism>
<name>A0A511NIY8_9FLAO</name>
<keyword evidence="4" id="KW-1185">Reference proteome</keyword>
<dbReference type="AlphaFoldDB" id="A0A511NIY8"/>
<proteinExistence type="predicted"/>
<keyword evidence="1" id="KW-0732">Signal</keyword>
<feature type="domain" description="Secretion system C-terminal sorting" evidence="2">
    <location>
        <begin position="257"/>
        <end position="324"/>
    </location>
</feature>
<evidence type="ECO:0000313" key="4">
    <source>
        <dbReference type="Proteomes" id="UP000321245"/>
    </source>
</evidence>
<dbReference type="InterPro" id="IPR026444">
    <property type="entry name" value="Secre_tail"/>
</dbReference>
<evidence type="ECO:0000313" key="3">
    <source>
        <dbReference type="EMBL" id="GEM52706.1"/>
    </source>
</evidence>
<evidence type="ECO:0000256" key="1">
    <source>
        <dbReference type="ARBA" id="ARBA00022729"/>
    </source>
</evidence>
<evidence type="ECO:0000259" key="2">
    <source>
        <dbReference type="Pfam" id="PF18962"/>
    </source>
</evidence>
<sequence>MNKNYIIALLMMGNGLYAQKMNKTHFGQEITEVSKKIVPIHEVTGDAVVWEQKVSSAENKYAIVSTFYIPENWGLYSADDFQTEKDITIQSILFYGSQSNDEAQSLIRKVNLYLYTDQDGKPAGSPEVQGSEYKKITFGYSDLKVEPGEFYYMGDKIYHIDIQKVLGEGIKLPAGIYWASIVFDIDTPSSEFSNRFSWADSEALILHQPKAISKELGINDWTDIPKVGFPVKAFAFTLYGDNSILSTNSFNSEDLQLFPNPTSDYFYLTGASIKEIKSIDCVDLLGQKKDLVYENGKVNISHLNKGVYLVLIHTSQGTVTKKLIKK</sequence>
<comment type="caution">
    <text evidence="3">The sequence shown here is derived from an EMBL/GenBank/DDBJ whole genome shotgun (WGS) entry which is preliminary data.</text>
</comment>
<accession>A0A511NIY8</accession>